<dbReference type="Proteomes" id="UP000616547">
    <property type="component" value="Unassembled WGS sequence"/>
</dbReference>
<evidence type="ECO:0000256" key="1">
    <source>
        <dbReference type="SAM" id="MobiDB-lite"/>
    </source>
</evidence>
<reference evidence="3" key="1">
    <citation type="submission" date="2021-01" db="EMBL/GenBank/DDBJ databases">
        <title>Draft genome sequence of Nasalis larvatus strain YZ03.</title>
        <authorList>
            <person name="Suzuki-Hashido N."/>
            <person name="Tsuchida S."/>
            <person name="Hayakawa T."/>
        </authorList>
    </citation>
    <scope>NUCLEOTIDE SEQUENCE [LARGE SCALE GENOMIC DNA]</scope>
    <source>
        <strain evidence="3">YZ03</strain>
    </source>
</reference>
<dbReference type="Gene3D" id="2.10.270.10">
    <property type="entry name" value="Cholin Binding"/>
    <property type="match status" value="1"/>
</dbReference>
<name>A0ABQ3W769_9LACO</name>
<gene>
    <name evidence="2" type="ORF">lacNasYZ03_12960</name>
</gene>
<proteinExistence type="predicted"/>
<accession>A0ABQ3W769</accession>
<evidence type="ECO:0000313" key="2">
    <source>
        <dbReference type="EMBL" id="GHW01609.1"/>
    </source>
</evidence>
<keyword evidence="3" id="KW-1185">Reference proteome</keyword>
<dbReference type="SUPFAM" id="SSF54001">
    <property type="entry name" value="Cysteine proteinases"/>
    <property type="match status" value="1"/>
</dbReference>
<dbReference type="EMBL" id="BOCI01000342">
    <property type="protein sequence ID" value="GHW01609.1"/>
    <property type="molecule type" value="Genomic_DNA"/>
</dbReference>
<organism evidence="2 3">
    <name type="scientific">Lactobacillus nasalidis</name>
    <dbReference type="NCBI Taxonomy" id="2797258"/>
    <lineage>
        <taxon>Bacteria</taxon>
        <taxon>Bacillati</taxon>
        <taxon>Bacillota</taxon>
        <taxon>Bacilli</taxon>
        <taxon>Lactobacillales</taxon>
        <taxon>Lactobacillaceae</taxon>
        <taxon>Lactobacillus</taxon>
    </lineage>
</organism>
<dbReference type="SUPFAM" id="SSF69360">
    <property type="entry name" value="Cell wall binding repeat"/>
    <property type="match status" value="1"/>
</dbReference>
<evidence type="ECO:0000313" key="3">
    <source>
        <dbReference type="Proteomes" id="UP000616547"/>
    </source>
</evidence>
<sequence length="280" mass="31255">MNKLLAKATIALALVAATGSYTVGKKVFAETYTRTYIDSDGLETTETSSVPFTDDTETNTEGSDSSKATSTEKSTVHKKGWSTNESGDKVYYLSNGKKATGYKTINGKRYHFEKDGSATVGVSLKYIYGRNGRVYRYSRSKLGNHTVAAQKIAKTIVKAIGYEKGDTDLKRAGLAAYYVYCFYQFDGYSMKKPYYNTAYGVFINRYCSCAGTADATQMVLKYMGMKSKHVYRNKFHHQWCTLRLDGKKGWADGMIGAAGYGSKWGERAYDPWWDGINKKV</sequence>
<feature type="compositionally biased region" description="Polar residues" evidence="1">
    <location>
        <begin position="59"/>
        <end position="73"/>
    </location>
</feature>
<feature type="region of interest" description="Disordered" evidence="1">
    <location>
        <begin position="45"/>
        <end position="80"/>
    </location>
</feature>
<dbReference type="InterPro" id="IPR038765">
    <property type="entry name" value="Papain-like_cys_pep_sf"/>
</dbReference>
<comment type="caution">
    <text evidence="2">The sequence shown here is derived from an EMBL/GenBank/DDBJ whole genome shotgun (WGS) entry which is preliminary data.</text>
</comment>
<dbReference type="RefSeq" id="WP_201330024.1">
    <property type="nucleotide sequence ID" value="NZ_BOCG01000128.1"/>
</dbReference>
<protein>
    <submittedName>
        <fullName evidence="2">Uncharacterized protein</fullName>
    </submittedName>
</protein>